<feature type="compositionally biased region" description="Polar residues" evidence="1">
    <location>
        <begin position="1"/>
        <end position="12"/>
    </location>
</feature>
<name>A0A0A8ZD21_ARUDO</name>
<accession>A0A0A8ZD21</accession>
<evidence type="ECO:0000313" key="2">
    <source>
        <dbReference type="EMBL" id="JAD36701.1"/>
    </source>
</evidence>
<sequence>MPSSSIQTQKATTRGVKDDLLRRQRKATIRYIVRPMTNNADNKLTLQPKPRNYLLPATDSGSKRSV</sequence>
<dbReference type="EMBL" id="GBRH01261194">
    <property type="protein sequence ID" value="JAD36701.1"/>
    <property type="molecule type" value="Transcribed_RNA"/>
</dbReference>
<proteinExistence type="predicted"/>
<reference evidence="2" key="1">
    <citation type="submission" date="2014-09" db="EMBL/GenBank/DDBJ databases">
        <authorList>
            <person name="Magalhaes I.L.F."/>
            <person name="Oliveira U."/>
            <person name="Santos F.R."/>
            <person name="Vidigal T.H.D.A."/>
            <person name="Brescovit A.D."/>
            <person name="Santos A.J."/>
        </authorList>
    </citation>
    <scope>NUCLEOTIDE SEQUENCE</scope>
    <source>
        <tissue evidence="2">Shoot tissue taken approximately 20 cm above the soil surface</tissue>
    </source>
</reference>
<dbReference type="AlphaFoldDB" id="A0A0A8ZD21"/>
<protein>
    <submittedName>
        <fullName evidence="2">Uncharacterized protein</fullName>
    </submittedName>
</protein>
<evidence type="ECO:0000256" key="1">
    <source>
        <dbReference type="SAM" id="MobiDB-lite"/>
    </source>
</evidence>
<organism evidence="2">
    <name type="scientific">Arundo donax</name>
    <name type="common">Giant reed</name>
    <name type="synonym">Donax arundinaceus</name>
    <dbReference type="NCBI Taxonomy" id="35708"/>
    <lineage>
        <taxon>Eukaryota</taxon>
        <taxon>Viridiplantae</taxon>
        <taxon>Streptophyta</taxon>
        <taxon>Embryophyta</taxon>
        <taxon>Tracheophyta</taxon>
        <taxon>Spermatophyta</taxon>
        <taxon>Magnoliopsida</taxon>
        <taxon>Liliopsida</taxon>
        <taxon>Poales</taxon>
        <taxon>Poaceae</taxon>
        <taxon>PACMAD clade</taxon>
        <taxon>Arundinoideae</taxon>
        <taxon>Arundineae</taxon>
        <taxon>Arundo</taxon>
    </lineage>
</organism>
<reference evidence="2" key="2">
    <citation type="journal article" date="2015" name="Data Brief">
        <title>Shoot transcriptome of the giant reed, Arundo donax.</title>
        <authorList>
            <person name="Barrero R.A."/>
            <person name="Guerrero F.D."/>
            <person name="Moolhuijzen P."/>
            <person name="Goolsby J.A."/>
            <person name="Tidwell J."/>
            <person name="Bellgard S.E."/>
            <person name="Bellgard M.I."/>
        </authorList>
    </citation>
    <scope>NUCLEOTIDE SEQUENCE</scope>
    <source>
        <tissue evidence="2">Shoot tissue taken approximately 20 cm above the soil surface</tissue>
    </source>
</reference>
<feature type="region of interest" description="Disordered" evidence="1">
    <location>
        <begin position="40"/>
        <end position="66"/>
    </location>
</feature>
<feature type="region of interest" description="Disordered" evidence="1">
    <location>
        <begin position="1"/>
        <end position="21"/>
    </location>
</feature>